<gene>
    <name evidence="6" type="ORF">NC998_08815</name>
</gene>
<keyword evidence="3" id="KW-0808">Transferase</keyword>
<proteinExistence type="predicted"/>
<keyword evidence="4 6" id="KW-0418">Kinase</keyword>
<dbReference type="PROSITE" id="PS50109">
    <property type="entry name" value="HIS_KIN"/>
    <property type="match status" value="1"/>
</dbReference>
<evidence type="ECO:0000259" key="5">
    <source>
        <dbReference type="PROSITE" id="PS50109"/>
    </source>
</evidence>
<dbReference type="InterPro" id="IPR036097">
    <property type="entry name" value="HisK_dim/P_sf"/>
</dbReference>
<dbReference type="InterPro" id="IPR005467">
    <property type="entry name" value="His_kinase_dom"/>
</dbReference>
<dbReference type="PANTHER" id="PTHR43047">
    <property type="entry name" value="TWO-COMPONENT HISTIDINE PROTEIN KINASE"/>
    <property type="match status" value="1"/>
</dbReference>
<dbReference type="EMBL" id="JAMPKM010000004">
    <property type="protein sequence ID" value="MEP0817196.1"/>
    <property type="molecule type" value="Genomic_DNA"/>
</dbReference>
<keyword evidence="7" id="KW-1185">Reference proteome</keyword>
<dbReference type="Proteomes" id="UP001464891">
    <property type="component" value="Unassembled WGS sequence"/>
</dbReference>
<dbReference type="InterPro" id="IPR036890">
    <property type="entry name" value="HATPase_C_sf"/>
</dbReference>
<evidence type="ECO:0000256" key="3">
    <source>
        <dbReference type="ARBA" id="ARBA00022679"/>
    </source>
</evidence>
<evidence type="ECO:0000256" key="1">
    <source>
        <dbReference type="ARBA" id="ARBA00000085"/>
    </source>
</evidence>
<evidence type="ECO:0000256" key="4">
    <source>
        <dbReference type="ARBA" id="ARBA00022777"/>
    </source>
</evidence>
<organism evidence="6 7">
    <name type="scientific">Trichocoleus desertorum GB2-A4</name>
    <dbReference type="NCBI Taxonomy" id="2933944"/>
    <lineage>
        <taxon>Bacteria</taxon>
        <taxon>Bacillati</taxon>
        <taxon>Cyanobacteriota</taxon>
        <taxon>Cyanophyceae</taxon>
        <taxon>Leptolyngbyales</taxon>
        <taxon>Trichocoleusaceae</taxon>
        <taxon>Trichocoleus</taxon>
    </lineage>
</organism>
<dbReference type="SUPFAM" id="SSF55874">
    <property type="entry name" value="ATPase domain of HSP90 chaperone/DNA topoisomerase II/histidine kinase"/>
    <property type="match status" value="1"/>
</dbReference>
<dbReference type="InterPro" id="IPR003661">
    <property type="entry name" value="HisK_dim/P_dom"/>
</dbReference>
<evidence type="ECO:0000313" key="6">
    <source>
        <dbReference type="EMBL" id="MEP0817196.1"/>
    </source>
</evidence>
<evidence type="ECO:0000313" key="7">
    <source>
        <dbReference type="Proteomes" id="UP001464891"/>
    </source>
</evidence>
<dbReference type="Gene3D" id="1.10.287.130">
    <property type="match status" value="1"/>
</dbReference>
<dbReference type="SMART" id="SM00388">
    <property type="entry name" value="HisKA"/>
    <property type="match status" value="1"/>
</dbReference>
<name>A0ABV0J605_9CYAN</name>
<dbReference type="Pfam" id="PF00512">
    <property type="entry name" value="HisKA"/>
    <property type="match status" value="1"/>
</dbReference>
<dbReference type="Gene3D" id="3.30.565.10">
    <property type="entry name" value="Histidine kinase-like ATPase, C-terminal domain"/>
    <property type="match status" value="1"/>
</dbReference>
<sequence length="277" mass="30788">MANQESSQTISTLQQELEQTRLAYQMAVEMHQFKSGFLARVSHELRSPLNGLIGMHQLILSDLCDDPAEERDFLGQANQSALNLMQLLDLILDVARLEHGSRQMQLQPLKLGQILQEVYNLTHLQARDRNIRLKLLPIQEDIYVQADPKWLQQTLVSLLDTSIRLTPEGTISLSATVQPETEQVTICIEAPYAASLWSEPAQILSTQALPTAPNTPAALSPGLALLMHQSVIERMQGRLEIIALPSEPDSNANPTDATESTRIQCLMPLVMPETDLA</sequence>
<comment type="caution">
    <text evidence="6">The sequence shown here is derived from an EMBL/GenBank/DDBJ whole genome shotgun (WGS) entry which is preliminary data.</text>
</comment>
<dbReference type="PANTHER" id="PTHR43047:SF72">
    <property type="entry name" value="OSMOSENSING HISTIDINE PROTEIN KINASE SLN1"/>
    <property type="match status" value="1"/>
</dbReference>
<protein>
    <recommendedName>
        <fullName evidence="2">histidine kinase</fullName>
        <ecNumber evidence="2">2.7.13.3</ecNumber>
    </recommendedName>
</protein>
<dbReference type="EC" id="2.7.13.3" evidence="2"/>
<reference evidence="6 7" key="1">
    <citation type="submission" date="2022-04" db="EMBL/GenBank/DDBJ databases">
        <title>Positive selection, recombination, and allopatry shape intraspecific diversity of widespread and dominant cyanobacteria.</title>
        <authorList>
            <person name="Wei J."/>
            <person name="Shu W."/>
            <person name="Hu C."/>
        </authorList>
    </citation>
    <scope>NUCLEOTIDE SEQUENCE [LARGE SCALE GENOMIC DNA]</scope>
    <source>
        <strain evidence="6 7">GB2-A4</strain>
    </source>
</reference>
<feature type="domain" description="Histidine kinase" evidence="5">
    <location>
        <begin position="40"/>
        <end position="271"/>
    </location>
</feature>
<dbReference type="GO" id="GO:0016301">
    <property type="term" value="F:kinase activity"/>
    <property type="evidence" value="ECO:0007669"/>
    <property type="project" value="UniProtKB-KW"/>
</dbReference>
<comment type="catalytic activity">
    <reaction evidence="1">
        <text>ATP + protein L-histidine = ADP + protein N-phospho-L-histidine.</text>
        <dbReference type="EC" id="2.7.13.3"/>
    </reaction>
</comment>
<accession>A0ABV0J605</accession>
<evidence type="ECO:0000256" key="2">
    <source>
        <dbReference type="ARBA" id="ARBA00012438"/>
    </source>
</evidence>
<dbReference type="RefSeq" id="WP_190437961.1">
    <property type="nucleotide sequence ID" value="NZ_JAMPKM010000004.1"/>
</dbReference>
<dbReference type="CDD" id="cd00082">
    <property type="entry name" value="HisKA"/>
    <property type="match status" value="1"/>
</dbReference>
<dbReference type="SUPFAM" id="SSF47384">
    <property type="entry name" value="Homodimeric domain of signal transducing histidine kinase"/>
    <property type="match status" value="1"/>
</dbReference>